<reference evidence="1" key="2">
    <citation type="submission" date="2025-08" db="UniProtKB">
        <authorList>
            <consortium name="Ensembl"/>
        </authorList>
    </citation>
    <scope>IDENTIFICATION</scope>
</reference>
<reference evidence="1" key="3">
    <citation type="submission" date="2025-09" db="UniProtKB">
        <authorList>
            <consortium name="Ensembl"/>
        </authorList>
    </citation>
    <scope>IDENTIFICATION</scope>
</reference>
<dbReference type="Proteomes" id="UP000694553">
    <property type="component" value="Unassembled WGS sequence"/>
</dbReference>
<organism evidence="1 2">
    <name type="scientific">Corvus moneduloides</name>
    <name type="common">New Caledonian crow</name>
    <dbReference type="NCBI Taxonomy" id="1196302"/>
    <lineage>
        <taxon>Eukaryota</taxon>
        <taxon>Metazoa</taxon>
        <taxon>Chordata</taxon>
        <taxon>Craniata</taxon>
        <taxon>Vertebrata</taxon>
        <taxon>Euteleostomi</taxon>
        <taxon>Archelosauria</taxon>
        <taxon>Archosauria</taxon>
        <taxon>Dinosauria</taxon>
        <taxon>Saurischia</taxon>
        <taxon>Theropoda</taxon>
        <taxon>Coelurosauria</taxon>
        <taxon>Aves</taxon>
        <taxon>Neognathae</taxon>
        <taxon>Neoaves</taxon>
        <taxon>Telluraves</taxon>
        <taxon>Australaves</taxon>
        <taxon>Passeriformes</taxon>
        <taxon>Corvoidea</taxon>
        <taxon>Corvidae</taxon>
        <taxon>Corvus</taxon>
    </lineage>
</organism>
<keyword evidence="2" id="KW-1185">Reference proteome</keyword>
<sequence length="262" mass="26737">MPRWSGARTGPARSGDADVAVMDAPVEQGTDGLCPLWRCRCGCDGCPGGAGARTGSARSGSARSGDADVAVVDAPVEQGHGRALPALGAGDGAGTRHGRAPAGLPCQQLGHARCSLNLLSSSLCVKSTLTRSGTAFLGTALNTQNTHGAVPALLQASFTPLGSNFPPRTWTLATGDREGTAQALPRLGRVHHKAQRLVCPAVPFPTGQAPKCPQVPAQPSLSPCAPFSPLCCFPFFHPLQSSQAYTPKGGEAVYSPGHCRGG</sequence>
<evidence type="ECO:0000313" key="1">
    <source>
        <dbReference type="Ensembl" id="ENSCMUP00000033781.1"/>
    </source>
</evidence>
<evidence type="ECO:0000313" key="2">
    <source>
        <dbReference type="Proteomes" id="UP000694553"/>
    </source>
</evidence>
<dbReference type="AlphaFoldDB" id="A0A8U7PAG6"/>
<name>A0A8U7PAG6_CORMO</name>
<proteinExistence type="predicted"/>
<dbReference type="Ensembl" id="ENSCMUT00000033580.1">
    <property type="protein sequence ID" value="ENSCMUP00000033781.1"/>
    <property type="gene ID" value="ENSCMUG00000018523.1"/>
</dbReference>
<accession>A0A8U7PAG6</accession>
<protein>
    <submittedName>
        <fullName evidence="1">Uncharacterized protein</fullName>
    </submittedName>
</protein>
<reference evidence="2" key="1">
    <citation type="submission" date="2019-10" db="EMBL/GenBank/DDBJ databases">
        <title>Corvus moneduloides (New Caledonian crow) genome, bCorMon1, primary haplotype.</title>
        <authorList>
            <person name="Rutz C."/>
            <person name="Fungtammasan C."/>
            <person name="Mountcastle J."/>
            <person name="Formenti G."/>
            <person name="Chow W."/>
            <person name="Howe K."/>
            <person name="Steele M.P."/>
            <person name="Fernandes J."/>
            <person name="Gilbert M.T.P."/>
            <person name="Fedrigo O."/>
            <person name="Jarvis E.D."/>
            <person name="Gemmell N."/>
        </authorList>
    </citation>
    <scope>NUCLEOTIDE SEQUENCE [LARGE SCALE GENOMIC DNA]</scope>
</reference>